<evidence type="ECO:0000313" key="2">
    <source>
        <dbReference type="EMBL" id="OTP10000.1"/>
    </source>
</evidence>
<feature type="region of interest" description="Disordered" evidence="1">
    <location>
        <begin position="637"/>
        <end position="669"/>
    </location>
</feature>
<sequence>MPQKSRILLQSNMSKKLKIPQDVSRRTSGRHYNQMNDKNASGDDQRRLNHIADRTGQTLTPEGITHPFGWYYTWLNLWAVVPPLNFSNQQTVIKKTPPAFEVNTRIDVRREGNQTRIHSFVSTSTINHERIYSPLFLNTTYPMSHSSTSIAGPSVSVSSLFGKQIVHNQTRTSTQQDIDVALKAHELSVFFHQKVHGLYQLVNCSTTRRTDQVNTLILTGESVEQTSFITVCQEAIAQSNVQNDQRMKLMENATISSDYMTNTTAYKLQHFSAEEAAQKLSELIRSNYENKHKATTVSQTNIHNQKTEIFWNGLTDRFHQFFSPYEQINYTQEQEGVHGRSLMSYFVDLLLQTFSVDYDGQVPANLQSEKNLNHQVKSPSFNPTTQAKKRKTEGTPETKAKTVLEMIPEMIMKIVPVLNPEETSFLAQLWHLAQGFSDMVDGYLQYFNFDLFPQLGAEAMPIPVGVESTIQDSSADTTSTPIEFLGSNVTQTVQIDSTDTTQEINEKIQEFLHENADDPTKTVIQEEQELPLPKWNSEQKENIRKKLVHFFMENGIACQESNAKDLMETVGEWVLLEGATPPTLDMVKVKQLAKLILEMGEEAVISEEQAGLTVGSWVYETIKDNQPVALAIVAETTKQPEGTSTPSTTSSSQLASTPQPTSVDKQKNNIVETDGIQWRDPNVRKQVEAFFQQKKLLSDQPTKEELLVTMGKRITKEENNQLIFDYEKLQPVAKVILKALKFNDEKNEEKISNKDAELTVMKWAFETMLGSSIEAYMVKTLVSVPDVDQFTMGRLRDLFTVRNLEKEGLIQLDVPTLSQKQKRRFNKLWNFLLQQELPNYFLDSSGLADHLLISDYASLMQLTGAKILKEGGYLQSFNPEDSRLMGQHFWKMILEKGITTYEEFRHLLMPSLLAVAQLEPDLLREALATGTYKEVAISTFIGYQQEGYYKIIDNQEILDRLYKAYQKNFLQWRRKEALATALAQTCHDKGSLTSLDVIKQNYLIGAADPCPDIDWLPTKLEARYTKLTKNVAEAYLPLDKKLVEFALNAFEKEERAFIFSEGTHLYEANAELKNESDYIEEMPVTSGSPAIHFLLSVRKKKTTTLNLNKTDLFVAVNGKEERWYALKQLDSEGGYRFYRVNQDPLLYLKFGLFDQKNRWKNGYKKEGNEIRIGDKLFTFSTHVNRSKKLSHGIETAPFIEVLSRKHSDQLYQQLYDSGNDKADLKKAWEVAKHFIPFYDCVTGIINQDTEEAVVSCTIDALLMIPVLGQITSLNMKFALGVARAFARGGIRNVIKSRSRFLPNIDEIRRLVLTFAQNLDPGFGMVVDGGRLVVQKLVKFKNELRVGKKMKEMLERVETMEKAKEAWKKSIEMVDWNGLEVPVRKVNDQLYMRVTNLKTAEVFGGLFMKKGNRLEAYRPATFTTEQLKLINLLEAKLDKDQVFVVEVNSNPQAYGTGEITTVEKEGEETKRFIRMKEKLIEVTMTAIKEHGIRLDVYAPHLSKSFPVNFNGIEWFFEATTSPFVAKEVEKKIASMLDKFETHKNPSELSAPDGKGLMRDESGRSYIKISDHYIPLITLEKNGNRYHLVKKDYNESMTILRFDEKNGKFRFETDLERNQAIEAIFFEEAIISKRRSKGVPRKRISRVSDEETPGTSQGVASQMDGNIGLPPINQLPSNPPGNSKQWTKLREAIDYQEAFIKPKYEDDNVQLGEFSAFLPEKTPIYCNDNEWLKGKFMKCILEDLPSNPKLDFRVYIGLNSDDVPESIKLFRKKLVKNFTKAQETCKTVKEKCGNLLKEAVLAETPEGQYLINLFKLDGLDEQEVILKEIIMRLWSIAKKGEAFLQQTADLAFKNIWIVSTDLIRQPGSQEYRSLYRERIKTEAFVQKLDPECRILIFADAFHLDPSIKEGFQIRPDEHETILHEMTHHVAVSEDIVGYNIIKAGFRRSGEDVINNFISKYPDLLKSLPFKKFVNHLAYSLNKPTISMITVATALEKNPTLRANFQMMDAEMLMTLLRDFADGRPFDERPIVKRSINEEDLGIDSMFTHLAVMSMLGEEVFEKDLQLNKTQEQISTRITDNTSTEVPGIVRTANWTETTEPTQILSNRSSIDLVTTKTDRGAPQPITNNSFLNLVINSKERSTQVTPAATSNQPINKNQKEPVPQH</sequence>
<feature type="region of interest" description="Disordered" evidence="1">
    <location>
        <begin position="1640"/>
        <end position="1662"/>
    </location>
</feature>
<evidence type="ECO:0000256" key="1">
    <source>
        <dbReference type="SAM" id="MobiDB-lite"/>
    </source>
</evidence>
<keyword evidence="3" id="KW-1185">Reference proteome</keyword>
<protein>
    <submittedName>
        <fullName evidence="2">Uncharacterized protein</fullName>
    </submittedName>
</protein>
<dbReference type="RefSeq" id="WP_086284790.1">
    <property type="nucleotide sequence ID" value="NZ_NGMO01000003.1"/>
</dbReference>
<proteinExistence type="predicted"/>
<organism evidence="2 3">
    <name type="scientific">Candidatus Enterococcus wittei</name>
    <dbReference type="NCBI Taxonomy" id="1987383"/>
    <lineage>
        <taxon>Bacteria</taxon>
        <taxon>Bacillati</taxon>
        <taxon>Bacillota</taxon>
        <taxon>Bacilli</taxon>
        <taxon>Lactobacillales</taxon>
        <taxon>Enterococcaceae</taxon>
        <taxon>Enterococcus</taxon>
    </lineage>
</organism>
<dbReference type="EMBL" id="NGMO01000003">
    <property type="protein sequence ID" value="OTP10000.1"/>
    <property type="molecule type" value="Genomic_DNA"/>
</dbReference>
<dbReference type="Proteomes" id="UP000194933">
    <property type="component" value="Unassembled WGS sequence"/>
</dbReference>
<comment type="caution">
    <text evidence="2">The sequence shown here is derived from an EMBL/GenBank/DDBJ whole genome shotgun (WGS) entry which is preliminary data.</text>
</comment>
<feature type="compositionally biased region" description="Polar residues" evidence="1">
    <location>
        <begin position="30"/>
        <end position="39"/>
    </location>
</feature>
<gene>
    <name evidence="2" type="ORF">A5844_001697</name>
</gene>
<accession>A0A242JXQ8</accession>
<evidence type="ECO:0000313" key="3">
    <source>
        <dbReference type="Proteomes" id="UP000194933"/>
    </source>
</evidence>
<feature type="region of interest" description="Disordered" evidence="1">
    <location>
        <begin position="22"/>
        <end position="44"/>
    </location>
</feature>
<feature type="region of interest" description="Disordered" evidence="1">
    <location>
        <begin position="2139"/>
        <end position="2163"/>
    </location>
</feature>
<reference evidence="2 3" key="1">
    <citation type="submission" date="2017-05" db="EMBL/GenBank/DDBJ databases">
        <title>The Genome Sequence of Enterococcus sp. 10A9_DIV0425.</title>
        <authorList>
            <consortium name="The Broad Institute Genomics Platform"/>
            <consortium name="The Broad Institute Genomic Center for Infectious Diseases"/>
            <person name="Earl A."/>
            <person name="Manson A."/>
            <person name="Schwartman J."/>
            <person name="Gilmore M."/>
            <person name="Abouelleil A."/>
            <person name="Cao P."/>
            <person name="Chapman S."/>
            <person name="Cusick C."/>
            <person name="Shea T."/>
            <person name="Young S."/>
            <person name="Neafsey D."/>
            <person name="Nusbaum C."/>
            <person name="Birren B."/>
        </authorList>
    </citation>
    <scope>NUCLEOTIDE SEQUENCE [LARGE SCALE GENOMIC DNA]</scope>
    <source>
        <strain evidence="2 3">10A9_DIV0425</strain>
    </source>
</reference>
<feature type="compositionally biased region" description="Polar residues" evidence="1">
    <location>
        <begin position="368"/>
        <end position="386"/>
    </location>
</feature>
<feature type="region of interest" description="Disordered" evidence="1">
    <location>
        <begin position="368"/>
        <end position="398"/>
    </location>
</feature>
<feature type="compositionally biased region" description="Polar residues" evidence="1">
    <location>
        <begin position="1651"/>
        <end position="1662"/>
    </location>
</feature>
<name>A0A242JXQ8_9ENTE</name>
<feature type="compositionally biased region" description="Low complexity" evidence="1">
    <location>
        <begin position="643"/>
        <end position="662"/>
    </location>
</feature>
<feature type="compositionally biased region" description="Polar residues" evidence="1">
    <location>
        <begin position="2140"/>
        <end position="2154"/>
    </location>
</feature>